<dbReference type="PANTHER" id="PTHR19957:SF83">
    <property type="entry name" value="SYNTAXIN-16"/>
    <property type="match status" value="1"/>
</dbReference>
<accession>A0ABP1DI91</accession>
<feature type="transmembrane region" description="Helical" evidence="11">
    <location>
        <begin position="354"/>
        <end position="370"/>
    </location>
</feature>
<dbReference type="PROSITE" id="PS00914">
    <property type="entry name" value="SYNTAXIN"/>
    <property type="match status" value="1"/>
</dbReference>
<dbReference type="InterPro" id="IPR006012">
    <property type="entry name" value="Syntaxin/epimorphin_CS"/>
</dbReference>
<dbReference type="SMART" id="SM00397">
    <property type="entry name" value="t_SNARE"/>
    <property type="match status" value="1"/>
</dbReference>
<dbReference type="InterPro" id="IPR045242">
    <property type="entry name" value="Syntaxin"/>
</dbReference>
<dbReference type="InterPro" id="IPR010989">
    <property type="entry name" value="SNARE"/>
</dbReference>
<dbReference type="CDD" id="cd15845">
    <property type="entry name" value="SNARE_syntaxin16"/>
    <property type="match status" value="1"/>
</dbReference>
<evidence type="ECO:0000256" key="1">
    <source>
        <dbReference type="ARBA" id="ARBA00004409"/>
    </source>
</evidence>
<dbReference type="InterPro" id="IPR000727">
    <property type="entry name" value="T_SNARE_dom"/>
</dbReference>
<gene>
    <name evidence="13" type="ORF">GFSPODELE1_LOCUS6423</name>
</gene>
<keyword evidence="8" id="KW-0175">Coiled coil</keyword>
<evidence type="ECO:0000256" key="9">
    <source>
        <dbReference type="ARBA" id="ARBA00023136"/>
    </source>
</evidence>
<evidence type="ECO:0000313" key="14">
    <source>
        <dbReference type="Proteomes" id="UP001497453"/>
    </source>
</evidence>
<comment type="similarity">
    <text evidence="2">Belongs to the syntaxin family.</text>
</comment>
<evidence type="ECO:0000259" key="12">
    <source>
        <dbReference type="PROSITE" id="PS50192"/>
    </source>
</evidence>
<keyword evidence="6 11" id="KW-1133">Transmembrane helix</keyword>
<dbReference type="EMBL" id="OZ037947">
    <property type="protein sequence ID" value="CAL1707541.1"/>
    <property type="molecule type" value="Genomic_DNA"/>
</dbReference>
<dbReference type="Gene3D" id="1.20.58.70">
    <property type="match status" value="1"/>
</dbReference>
<evidence type="ECO:0000256" key="5">
    <source>
        <dbReference type="ARBA" id="ARBA00022927"/>
    </source>
</evidence>
<proteinExistence type="inferred from homology"/>
<evidence type="ECO:0000256" key="8">
    <source>
        <dbReference type="ARBA" id="ARBA00023054"/>
    </source>
</evidence>
<feature type="compositionally biased region" description="Basic residues" evidence="10">
    <location>
        <begin position="31"/>
        <end position="40"/>
    </location>
</feature>
<organism evidence="13 14">
    <name type="scientific">Somion occarium</name>
    <dbReference type="NCBI Taxonomy" id="3059160"/>
    <lineage>
        <taxon>Eukaryota</taxon>
        <taxon>Fungi</taxon>
        <taxon>Dikarya</taxon>
        <taxon>Basidiomycota</taxon>
        <taxon>Agaricomycotina</taxon>
        <taxon>Agaricomycetes</taxon>
        <taxon>Polyporales</taxon>
        <taxon>Cerrenaceae</taxon>
        <taxon>Somion</taxon>
    </lineage>
</organism>
<dbReference type="Pfam" id="PF05739">
    <property type="entry name" value="SNARE"/>
    <property type="match status" value="1"/>
</dbReference>
<evidence type="ECO:0000313" key="13">
    <source>
        <dbReference type="EMBL" id="CAL1707541.1"/>
    </source>
</evidence>
<evidence type="ECO:0000256" key="7">
    <source>
        <dbReference type="ARBA" id="ARBA00023034"/>
    </source>
</evidence>
<keyword evidence="4 11" id="KW-0812">Transmembrane</keyword>
<feature type="region of interest" description="Disordered" evidence="10">
    <location>
        <begin position="31"/>
        <end position="53"/>
    </location>
</feature>
<feature type="domain" description="T-SNARE coiled-coil homology" evidence="12">
    <location>
        <begin position="279"/>
        <end position="341"/>
    </location>
</feature>
<keyword evidence="3" id="KW-0813">Transport</keyword>
<dbReference type="PANTHER" id="PTHR19957">
    <property type="entry name" value="SYNTAXIN"/>
    <property type="match status" value="1"/>
</dbReference>
<evidence type="ECO:0000256" key="10">
    <source>
        <dbReference type="SAM" id="MobiDB-lite"/>
    </source>
</evidence>
<dbReference type="Proteomes" id="UP001497453">
    <property type="component" value="Chromosome 4"/>
</dbReference>
<evidence type="ECO:0000256" key="2">
    <source>
        <dbReference type="ARBA" id="ARBA00009063"/>
    </source>
</evidence>
<keyword evidence="5" id="KW-0653">Protein transport</keyword>
<protein>
    <recommendedName>
        <fullName evidence="12">t-SNARE coiled-coil homology domain-containing protein</fullName>
    </recommendedName>
</protein>
<feature type="compositionally biased region" description="Low complexity" evidence="10">
    <location>
        <begin position="41"/>
        <end position="53"/>
    </location>
</feature>
<keyword evidence="9 11" id="KW-0472">Membrane</keyword>
<evidence type="ECO:0000256" key="6">
    <source>
        <dbReference type="ARBA" id="ARBA00022989"/>
    </source>
</evidence>
<keyword evidence="14" id="KW-1185">Reference proteome</keyword>
<sequence length="502" mass="55983">MPTERPTTEPMCQHCLLFGSRVVGIHRHATHRQGWRRRRQMASSSSSSSSPTTRSRTLLYISYRDSRASSSRFRRRTRLLASYDDSTHDGDEQDRLIDSDAGHISIDADLPPKWVDIAEEIEEILGGVQTKIATLDKLHAKHVLPGFSDRSAEEREIEASTTDITKDFRRCHSLIQRIQVTPDHSFPPTNESRNEALAAKNVQRGLAAKVQELSATFRKKQRIYMEKLQGHAIKNQDLLIASGTISLKGSDGLSAVDEDVEAAHASRSQAISQDLLVPDQDLRARDRELTEIAKSIASLAELFKDLSVMVIDQGTLLDSVEYNIEQTAVQVQDAVKELDMATQYQKNTGRRKCIFLLLLIIFGLILVLIFKPRRHHTSSPSAPSVGSSDSMTSALMSSSASVSADSAAMEIIYIPNCISLDNTILDISMFCHKHATRRSALNQDSRRVCQRRALCGTVLRLQAIAGILFIASRNESDCQGPHMERTFLQADSDSMIISQWKS</sequence>
<evidence type="ECO:0000256" key="3">
    <source>
        <dbReference type="ARBA" id="ARBA00022448"/>
    </source>
</evidence>
<reference evidence="14" key="1">
    <citation type="submission" date="2024-04" db="EMBL/GenBank/DDBJ databases">
        <authorList>
            <person name="Shaw F."/>
            <person name="Minotto A."/>
        </authorList>
    </citation>
    <scope>NUCLEOTIDE SEQUENCE [LARGE SCALE GENOMIC DNA]</scope>
</reference>
<comment type="subcellular location">
    <subcellularLocation>
        <location evidence="1">Golgi apparatus membrane</location>
        <topology evidence="1">Single-pass type IV membrane protein</topology>
    </subcellularLocation>
</comment>
<dbReference type="SUPFAM" id="SSF47661">
    <property type="entry name" value="t-snare proteins"/>
    <property type="match status" value="1"/>
</dbReference>
<name>A0ABP1DI91_9APHY</name>
<evidence type="ECO:0000256" key="4">
    <source>
        <dbReference type="ARBA" id="ARBA00022692"/>
    </source>
</evidence>
<keyword evidence="7" id="KW-0333">Golgi apparatus</keyword>
<dbReference type="PROSITE" id="PS50192">
    <property type="entry name" value="T_SNARE"/>
    <property type="match status" value="1"/>
</dbReference>
<evidence type="ECO:0000256" key="11">
    <source>
        <dbReference type="SAM" id="Phobius"/>
    </source>
</evidence>